<dbReference type="AlphaFoldDB" id="A0A5B8MJW0"/>
<dbReference type="Gene3D" id="1.10.10.790">
    <property type="entry name" value="Surp module"/>
    <property type="match status" value="1"/>
</dbReference>
<dbReference type="STRING" id="1764295.A0A5B8MJW0"/>
<dbReference type="GO" id="GO:0006397">
    <property type="term" value="P:mRNA processing"/>
    <property type="evidence" value="ECO:0007669"/>
    <property type="project" value="InterPro"/>
</dbReference>
<dbReference type="GO" id="GO:0005634">
    <property type="term" value="C:nucleus"/>
    <property type="evidence" value="ECO:0007669"/>
    <property type="project" value="TreeGrafter"/>
</dbReference>
<sequence>MRRGASSSSSSSRWRTSRQAEPLSASEDEDDVDYVFLGTPLEHEKESDARSGRRKRADPAVTRHKAVWDQVATDEEGRRRFHGAFTGGFSAGYFNTVGTPQGFTPQTFVSSKGKRAAVDDRTREQQVEDFLDEDELEERKRRRLDSTRDYDTFGGRAAEEAQELAQFELRKKGGASAIPGGPLLMDAMIKPVSDSIGIRMLLALGWRRGKGVGRRSRVDRPATQAEVARATDDPGALAKHLESVANTPIYVKQPKDNTFGLGYDPYRRAAEFSERRKKKGVEGSRGDSRMGLGGIGFGVFDEDDELRVDDVYGDSKGDYNFEIVEEEEEKQEEWSQGPSASGFGKGHRLSSEETGGVEGFEHGGRLENRKDFKWFRPPVVPGDFKGLHVIKGSKKGEGGTGKTPPPKAEPPKDPGVMKTIHSLAAYVARNGPQFEALAKERNAFNSKFNFLQGGVGCAYYKWKLHEEKEKAAKVAKSNKPAAPKVPARPSVASYIANPNISSQVNAPKKEFLMPQAQVAGLHYPAAPAETEPKAVDRDLVPVRSEQLWQPEYLLCKRFGVKDPHKGQVISTSQRVAEFQQPVVAQQAGMHREVSSLVVPEADQAGAGKGDKQEYVEKPFEVFKAIFSDSEEDPKALADSFLASL</sequence>
<protein>
    <submittedName>
        <fullName evidence="4">G patch domain-containing protein</fullName>
    </submittedName>
</protein>
<feature type="region of interest" description="Disordered" evidence="1">
    <location>
        <begin position="326"/>
        <end position="363"/>
    </location>
</feature>
<name>A0A5B8MJW0_9CHLO</name>
<dbReference type="InterPro" id="IPR000467">
    <property type="entry name" value="G_patch_dom"/>
</dbReference>
<organism evidence="4 5">
    <name type="scientific">Chloropicon primus</name>
    <dbReference type="NCBI Taxonomy" id="1764295"/>
    <lineage>
        <taxon>Eukaryota</taxon>
        <taxon>Viridiplantae</taxon>
        <taxon>Chlorophyta</taxon>
        <taxon>Chloropicophyceae</taxon>
        <taxon>Chloropicales</taxon>
        <taxon>Chloropicaceae</taxon>
        <taxon>Chloropicon</taxon>
    </lineage>
</organism>
<dbReference type="InterPro" id="IPR000061">
    <property type="entry name" value="Surp"/>
</dbReference>
<dbReference type="PANTHER" id="PTHR13384:SF19">
    <property type="entry name" value="G PATCH DOMAIN-CONTAINING PROTEIN 1"/>
    <property type="match status" value="1"/>
</dbReference>
<feature type="region of interest" description="Disordered" evidence="1">
    <location>
        <begin position="1"/>
        <end position="63"/>
    </location>
</feature>
<evidence type="ECO:0000313" key="4">
    <source>
        <dbReference type="EMBL" id="QDZ20743.1"/>
    </source>
</evidence>
<feature type="region of interest" description="Disordered" evidence="1">
    <location>
        <begin position="386"/>
        <end position="414"/>
    </location>
</feature>
<feature type="domain" description="SURP motif" evidence="2">
    <location>
        <begin position="419"/>
        <end position="463"/>
    </location>
</feature>
<feature type="compositionally biased region" description="Low complexity" evidence="1">
    <location>
        <begin position="1"/>
        <end position="14"/>
    </location>
</feature>
<dbReference type="InterPro" id="IPR011666">
    <property type="entry name" value="DUF1604"/>
</dbReference>
<dbReference type="GO" id="GO:0003723">
    <property type="term" value="F:RNA binding"/>
    <property type="evidence" value="ECO:0007669"/>
    <property type="project" value="InterPro"/>
</dbReference>
<dbReference type="InterPro" id="IPR035967">
    <property type="entry name" value="SWAP/Surp_sf"/>
</dbReference>
<evidence type="ECO:0000256" key="1">
    <source>
        <dbReference type="SAM" id="MobiDB-lite"/>
    </source>
</evidence>
<dbReference type="EMBL" id="CP031037">
    <property type="protein sequence ID" value="QDZ20743.1"/>
    <property type="molecule type" value="Genomic_DNA"/>
</dbReference>
<dbReference type="PANTHER" id="PTHR13384">
    <property type="entry name" value="G PATCH DOMAIN-CONTAINING PROTEIN 1"/>
    <property type="match status" value="1"/>
</dbReference>
<keyword evidence="5" id="KW-1185">Reference proteome</keyword>
<dbReference type="Pfam" id="PF07713">
    <property type="entry name" value="DUF1604"/>
    <property type="match status" value="1"/>
</dbReference>
<dbReference type="Proteomes" id="UP000316726">
    <property type="component" value="Chromosome 4"/>
</dbReference>
<dbReference type="SMART" id="SM00648">
    <property type="entry name" value="SWAP"/>
    <property type="match status" value="1"/>
</dbReference>
<evidence type="ECO:0000259" key="2">
    <source>
        <dbReference type="PROSITE" id="PS50128"/>
    </source>
</evidence>
<dbReference type="PROSITE" id="PS50174">
    <property type="entry name" value="G_PATCH"/>
    <property type="match status" value="1"/>
</dbReference>
<evidence type="ECO:0000259" key="3">
    <source>
        <dbReference type="PROSITE" id="PS50174"/>
    </source>
</evidence>
<dbReference type="PROSITE" id="PS50128">
    <property type="entry name" value="SURP"/>
    <property type="match status" value="1"/>
</dbReference>
<evidence type="ECO:0000313" key="5">
    <source>
        <dbReference type="Proteomes" id="UP000316726"/>
    </source>
</evidence>
<dbReference type="OrthoDB" id="20507at2759"/>
<feature type="domain" description="G-patch" evidence="3">
    <location>
        <begin position="193"/>
        <end position="239"/>
    </location>
</feature>
<accession>A0A5B8MJW0</accession>
<gene>
    <name evidence="4" type="ORF">A3770_04p32610</name>
</gene>
<dbReference type="Pfam" id="PF01805">
    <property type="entry name" value="Surp"/>
    <property type="match status" value="1"/>
</dbReference>
<proteinExistence type="predicted"/>
<reference evidence="4 5" key="1">
    <citation type="submission" date="2018-07" db="EMBL/GenBank/DDBJ databases">
        <title>The complete nuclear genome of the prasinophyte Chloropicon primus (CCMP1205).</title>
        <authorList>
            <person name="Pombert J.-F."/>
            <person name="Otis C."/>
            <person name="Turmel M."/>
            <person name="Lemieux C."/>
        </authorList>
    </citation>
    <scope>NUCLEOTIDE SEQUENCE [LARGE SCALE GENOMIC DNA]</scope>
    <source>
        <strain evidence="4 5">CCMP1205</strain>
    </source>
</reference>
<feature type="compositionally biased region" description="Basic and acidic residues" evidence="1">
    <location>
        <begin position="41"/>
        <end position="51"/>
    </location>
</feature>
<dbReference type="SUPFAM" id="SSF109905">
    <property type="entry name" value="Surp module (SWAP domain)"/>
    <property type="match status" value="1"/>
</dbReference>